<dbReference type="RefSeq" id="WP_013188052.1">
    <property type="nucleotide sequence ID" value="NC_014230.1"/>
</dbReference>
<organism evidence="2 3">
    <name type="scientific">Croceibacter atlanticus (strain ATCC BAA-628 / JCM 21780 / CIP 108009 / IAM 15332 / KCTC 12090 / HTCC2559)</name>
    <dbReference type="NCBI Taxonomy" id="216432"/>
    <lineage>
        <taxon>Bacteria</taxon>
        <taxon>Pseudomonadati</taxon>
        <taxon>Bacteroidota</taxon>
        <taxon>Flavobacteriia</taxon>
        <taxon>Flavobacteriales</taxon>
        <taxon>Flavobacteriaceae</taxon>
        <taxon>Croceibacter</taxon>
    </lineage>
</organism>
<dbReference type="KEGG" id="cat:CA2559_11563"/>
<dbReference type="GeneID" id="89454036"/>
<keyword evidence="3" id="KW-1185">Reference proteome</keyword>
<feature type="signal peptide" evidence="1">
    <location>
        <begin position="1"/>
        <end position="21"/>
    </location>
</feature>
<proteinExistence type="predicted"/>
<reference evidence="2 3" key="1">
    <citation type="journal article" date="2010" name="J. Bacteriol.">
        <title>The complete genome sequence of Croceibacter atlanticus HTCC2559T.</title>
        <authorList>
            <person name="Oh H.M."/>
            <person name="Kang I."/>
            <person name="Ferriera S."/>
            <person name="Giovannoni S.J."/>
            <person name="Cho J.C."/>
        </authorList>
    </citation>
    <scope>NUCLEOTIDE SEQUENCE [LARGE SCALE GENOMIC DNA]</scope>
    <source>
        <strain evidence="3">ATCC BAA-628 / HTCC2559 / KCTC 12090</strain>
    </source>
</reference>
<keyword evidence="1" id="KW-0732">Signal</keyword>
<gene>
    <name evidence="2" type="ordered locus">CA2559_11563</name>
</gene>
<accession>A3UA35</accession>
<evidence type="ECO:0000313" key="3">
    <source>
        <dbReference type="Proteomes" id="UP000002297"/>
    </source>
</evidence>
<protein>
    <submittedName>
        <fullName evidence="2">Uncharacterized protein</fullName>
    </submittedName>
</protein>
<dbReference type="HOGENOM" id="CLU_1308398_0_0_10"/>
<dbReference type="OrthoDB" id="1426659at2"/>
<dbReference type="STRING" id="216432.CA2559_11563"/>
<evidence type="ECO:0000313" key="2">
    <source>
        <dbReference type="EMBL" id="EAP86671.1"/>
    </source>
</evidence>
<dbReference type="Proteomes" id="UP000002297">
    <property type="component" value="Chromosome"/>
</dbReference>
<dbReference type="eggNOG" id="ENOG5032V86">
    <property type="taxonomic scope" value="Bacteria"/>
</dbReference>
<dbReference type="EMBL" id="CP002046">
    <property type="protein sequence ID" value="EAP86671.1"/>
    <property type="molecule type" value="Genomic_DNA"/>
</dbReference>
<feature type="chain" id="PRO_5002660399" evidence="1">
    <location>
        <begin position="22"/>
        <end position="210"/>
    </location>
</feature>
<dbReference type="AlphaFoldDB" id="A3UA35"/>
<sequence>MKKINLLTMALLALGAQNAIAQADNDDTNVDQHELQVQVQEVALLDIWDASLATPADVGVIAFDMADATTVGANAEAGLYDFTALEYTDLWLNYTSVVSAAEPTRNISVRFNGGSFPGGVQLVITPEESNVENADNGTPGTIDSANPIKLGANDIVTGTAQNIVTQIESVYTGDEAFGVKLKYTLEQFGSFSNYIAGSYSTQVVYTLSDI</sequence>
<evidence type="ECO:0000256" key="1">
    <source>
        <dbReference type="SAM" id="SignalP"/>
    </source>
</evidence>
<name>A3UA35_CROAH</name>